<dbReference type="FunFam" id="3.40.50.1820:FF:000003">
    <property type="entry name" value="Dipeptidyl peptidase 4"/>
    <property type="match status" value="1"/>
</dbReference>
<evidence type="ECO:0000256" key="8">
    <source>
        <dbReference type="ARBA" id="ARBA00022825"/>
    </source>
</evidence>
<dbReference type="GO" id="GO:0004252">
    <property type="term" value="F:serine-type endopeptidase activity"/>
    <property type="evidence" value="ECO:0007669"/>
    <property type="project" value="InterPro"/>
</dbReference>
<gene>
    <name evidence="15" type="ORF">CI109_105794</name>
</gene>
<dbReference type="Gene3D" id="3.40.50.1820">
    <property type="entry name" value="alpha/beta hydrolase"/>
    <property type="match status" value="1"/>
</dbReference>
<feature type="region of interest" description="Disordered" evidence="13">
    <location>
        <begin position="52"/>
        <end position="82"/>
    </location>
</feature>
<keyword evidence="4" id="KW-0926">Vacuole</keyword>
<dbReference type="Pfam" id="PF00930">
    <property type="entry name" value="DPPIV_N"/>
    <property type="match status" value="1"/>
</dbReference>
<reference evidence="15" key="2">
    <citation type="submission" date="2024-01" db="EMBL/GenBank/DDBJ databases">
        <title>Comparative genomics of Cryptococcus and Kwoniella reveals pathogenesis evolution and contrasting modes of karyotype evolution via chromosome fusion or intercentromeric recombination.</title>
        <authorList>
            <person name="Coelho M.A."/>
            <person name="David-Palma M."/>
            <person name="Shea T."/>
            <person name="Bowers K."/>
            <person name="McGinley-Smith S."/>
            <person name="Mohammad A.W."/>
            <person name="Gnirke A."/>
            <person name="Yurkov A.M."/>
            <person name="Nowrousian M."/>
            <person name="Sun S."/>
            <person name="Cuomo C.A."/>
            <person name="Heitman J."/>
        </authorList>
    </citation>
    <scope>NUCLEOTIDE SEQUENCE</scope>
    <source>
        <strain evidence="15">CBS 12478</strain>
    </source>
</reference>
<sequence>MSTAQYGQLADHDVPLTHQTSPLNNTRKSLDVSSDGGSSIVYKDNLDVEPFQDEKGDRFRDDPRIEEDDGDGDCQGYTVEPRRLRPRQKSRKILAVLIVIVSFAAIIGGLAATGYSAPSYYAKSGTKRITMDHIFNGTFGANTKQLDWVKEAPDGTFSHVSLEGNIVLNTVQNMTLDTVLVDSSLVLDLDGNKLHWQSWALSADMKYVLFKTDHVKQWRHSSFGNYWIYRRSDSVTFPIVAPTHPPTITHCTWSPVGHGLAFVDKNDLYVIPESEMASTQPKPVRVTDDGSEVVFNGVPDWVYEEEVFETDSALWWSPDASTIAYLRSDESDVKDFKLQYYNPSNDAFEPHQYPTELDMKYPKPGTPNPTVSVHTYTLSTRSRAQLAWEGEMPIDNRIITEVGWVADDALLVKEIDRAARLGNVILFEGGKNLGNIVRILGKDGEEGDDGWIDHGQNVIPVKGAVPGYLDIVPNEGFNHIAFFSPHNATQPTWITSGEWEVTQISAVNPENGTVYFMAATPSIDRHLYAATLPSTVEAEYEQQLTSITATDKSPPGYYETSFSPGANYYVLSYKGPEVPWQRLVSVTEEEDINVLLEGNGKLNQTLSEFVRPIISRTTIESDGFELNMLEMLPPNMDSTGRKKYPVLIRVYGGPGSQMVSNRFERDWHTYLVTAQRYIVIMVDGRGTGLKGRALRNPVRDDLGHWEVVDQIAAAKEMVKRGYVDRSRIGIWGWSYGGYMTCKTLEADSGIFTLGMAVAPVTDFLYYDSIYTERYMSTPSANGQGYISSAVNNVTSFSGDKVDFIWAHGSGDDNVHFANSASLLDKLTQSQVRGWRFRMFTDSAHSMDKRGAFREVYEWMTDFLEEKWGKGGNIHH</sequence>
<evidence type="ECO:0000256" key="6">
    <source>
        <dbReference type="ARBA" id="ARBA00022692"/>
    </source>
</evidence>
<evidence type="ECO:0000256" key="10">
    <source>
        <dbReference type="ARBA" id="ARBA00022989"/>
    </source>
</evidence>
<keyword evidence="6 14" id="KW-0812">Transmembrane</keyword>
<feature type="region of interest" description="Disordered" evidence="13">
    <location>
        <begin position="1"/>
        <end position="36"/>
    </location>
</feature>
<evidence type="ECO:0000256" key="9">
    <source>
        <dbReference type="ARBA" id="ARBA00022968"/>
    </source>
</evidence>
<dbReference type="GO" id="GO:0005886">
    <property type="term" value="C:plasma membrane"/>
    <property type="evidence" value="ECO:0007669"/>
    <property type="project" value="TreeGrafter"/>
</dbReference>
<evidence type="ECO:0000313" key="15">
    <source>
        <dbReference type="EMBL" id="WWD21310.1"/>
    </source>
</evidence>
<dbReference type="PANTHER" id="PTHR11731">
    <property type="entry name" value="PROTEASE FAMILY S9B,C DIPEPTIDYL-PEPTIDASE IV-RELATED"/>
    <property type="match status" value="1"/>
</dbReference>
<dbReference type="InterPro" id="IPR002469">
    <property type="entry name" value="Peptidase_S9B_N"/>
</dbReference>
<dbReference type="SUPFAM" id="SSF82171">
    <property type="entry name" value="DPP6 N-terminal domain-like"/>
    <property type="match status" value="1"/>
</dbReference>
<keyword evidence="3" id="KW-0031">Aminopeptidase</keyword>
<dbReference type="InterPro" id="IPR050278">
    <property type="entry name" value="Serine_Prot_S9B/DPPIV"/>
</dbReference>
<dbReference type="OrthoDB" id="16520at2759"/>
<dbReference type="KEGG" id="ksn:43588431"/>
<name>A0A5M6C1M4_9TREE</name>
<evidence type="ECO:0000256" key="14">
    <source>
        <dbReference type="SAM" id="Phobius"/>
    </source>
</evidence>
<dbReference type="SUPFAM" id="SSF53474">
    <property type="entry name" value="alpha/beta-Hydrolases"/>
    <property type="match status" value="1"/>
</dbReference>
<dbReference type="GO" id="GO:0004177">
    <property type="term" value="F:aminopeptidase activity"/>
    <property type="evidence" value="ECO:0007669"/>
    <property type="project" value="UniProtKB-KW"/>
</dbReference>
<keyword evidence="12" id="KW-0325">Glycoprotein</keyword>
<evidence type="ECO:0000313" key="16">
    <source>
        <dbReference type="Proteomes" id="UP000322225"/>
    </source>
</evidence>
<keyword evidence="16" id="KW-1185">Reference proteome</keyword>
<evidence type="ECO:0000256" key="4">
    <source>
        <dbReference type="ARBA" id="ARBA00022554"/>
    </source>
</evidence>
<evidence type="ECO:0000256" key="2">
    <source>
        <dbReference type="ARBA" id="ARBA00006150"/>
    </source>
</evidence>
<feature type="compositionally biased region" description="Polar residues" evidence="13">
    <location>
        <begin position="17"/>
        <end position="36"/>
    </location>
</feature>
<dbReference type="GO" id="GO:0006508">
    <property type="term" value="P:proteolysis"/>
    <property type="evidence" value="ECO:0007669"/>
    <property type="project" value="UniProtKB-KW"/>
</dbReference>
<comment type="similarity">
    <text evidence="2">Belongs to the peptidase S9B family.</text>
</comment>
<dbReference type="PROSITE" id="PS00708">
    <property type="entry name" value="PRO_ENDOPEP_SER"/>
    <property type="match status" value="1"/>
</dbReference>
<evidence type="ECO:0000256" key="13">
    <source>
        <dbReference type="SAM" id="MobiDB-lite"/>
    </source>
</evidence>
<accession>A0A5M6C1M4</accession>
<dbReference type="RefSeq" id="XP_031861529.1">
    <property type="nucleotide sequence ID" value="XM_032004298.1"/>
</dbReference>
<evidence type="ECO:0000256" key="7">
    <source>
        <dbReference type="ARBA" id="ARBA00022801"/>
    </source>
</evidence>
<evidence type="ECO:0000256" key="11">
    <source>
        <dbReference type="ARBA" id="ARBA00023136"/>
    </source>
</evidence>
<evidence type="ECO:0000256" key="5">
    <source>
        <dbReference type="ARBA" id="ARBA00022670"/>
    </source>
</evidence>
<dbReference type="GO" id="GO:0005774">
    <property type="term" value="C:vacuolar membrane"/>
    <property type="evidence" value="ECO:0007669"/>
    <property type="project" value="UniProtKB-SubCell"/>
</dbReference>
<dbReference type="Proteomes" id="UP000322225">
    <property type="component" value="Chromosome 10"/>
</dbReference>
<dbReference type="GO" id="GO:0008239">
    <property type="term" value="F:dipeptidyl-peptidase activity"/>
    <property type="evidence" value="ECO:0007669"/>
    <property type="project" value="TreeGrafter"/>
</dbReference>
<evidence type="ECO:0000256" key="12">
    <source>
        <dbReference type="ARBA" id="ARBA00023180"/>
    </source>
</evidence>
<keyword evidence="5" id="KW-0645">Protease</keyword>
<dbReference type="InterPro" id="IPR001375">
    <property type="entry name" value="Peptidase_S9_cat"/>
</dbReference>
<dbReference type="GeneID" id="43588431"/>
<feature type="transmembrane region" description="Helical" evidence="14">
    <location>
        <begin position="93"/>
        <end position="115"/>
    </location>
</feature>
<protein>
    <submittedName>
        <fullName evidence="15">Uncharacterized protein</fullName>
    </submittedName>
</protein>
<evidence type="ECO:0000256" key="3">
    <source>
        <dbReference type="ARBA" id="ARBA00022438"/>
    </source>
</evidence>
<keyword evidence="11 14" id="KW-0472">Membrane</keyword>
<evidence type="ECO:0000256" key="1">
    <source>
        <dbReference type="ARBA" id="ARBA00004576"/>
    </source>
</evidence>
<dbReference type="EMBL" id="CP144060">
    <property type="protein sequence ID" value="WWD21310.1"/>
    <property type="molecule type" value="Genomic_DNA"/>
</dbReference>
<proteinExistence type="inferred from homology"/>
<dbReference type="InterPro" id="IPR029058">
    <property type="entry name" value="AB_hydrolase_fold"/>
</dbReference>
<keyword evidence="7" id="KW-0378">Hydrolase</keyword>
<dbReference type="AlphaFoldDB" id="A0A5M6C1M4"/>
<dbReference type="InterPro" id="IPR002471">
    <property type="entry name" value="Pept_S9_AS"/>
</dbReference>
<dbReference type="Gene3D" id="2.140.10.30">
    <property type="entry name" value="Dipeptidylpeptidase IV, N-terminal domain"/>
    <property type="match status" value="1"/>
</dbReference>
<comment type="subcellular location">
    <subcellularLocation>
        <location evidence="1">Vacuole membrane</location>
        <topology evidence="1">Single-pass type II membrane protein</topology>
    </subcellularLocation>
</comment>
<keyword evidence="10 14" id="KW-1133">Transmembrane helix</keyword>
<organism evidence="15 16">
    <name type="scientific">Kwoniella shandongensis</name>
    <dbReference type="NCBI Taxonomy" id="1734106"/>
    <lineage>
        <taxon>Eukaryota</taxon>
        <taxon>Fungi</taxon>
        <taxon>Dikarya</taxon>
        <taxon>Basidiomycota</taxon>
        <taxon>Agaricomycotina</taxon>
        <taxon>Tremellomycetes</taxon>
        <taxon>Tremellales</taxon>
        <taxon>Cryptococcaceae</taxon>
        <taxon>Kwoniella</taxon>
    </lineage>
</organism>
<keyword evidence="8" id="KW-0720">Serine protease</keyword>
<dbReference type="Pfam" id="PF00326">
    <property type="entry name" value="Peptidase_S9"/>
    <property type="match status" value="1"/>
</dbReference>
<dbReference type="PANTHER" id="PTHR11731:SF200">
    <property type="entry name" value="DIPEPTIDYL PEPTIDASE 10, ISOFORM B"/>
    <property type="match status" value="1"/>
</dbReference>
<reference evidence="15" key="1">
    <citation type="submission" date="2017-08" db="EMBL/GenBank/DDBJ databases">
        <authorList>
            <person name="Cuomo C."/>
            <person name="Billmyre B."/>
            <person name="Heitman J."/>
        </authorList>
    </citation>
    <scope>NUCLEOTIDE SEQUENCE</scope>
    <source>
        <strain evidence="15">CBS 12478</strain>
    </source>
</reference>
<keyword evidence="9" id="KW-0735">Signal-anchor</keyword>
<feature type="compositionally biased region" description="Basic and acidic residues" evidence="13">
    <location>
        <begin position="52"/>
        <end position="63"/>
    </location>
</feature>